<feature type="transmembrane region" description="Helical" evidence="1">
    <location>
        <begin position="179"/>
        <end position="199"/>
    </location>
</feature>
<dbReference type="InterPro" id="IPR007563">
    <property type="entry name" value="DUF554"/>
</dbReference>
<organism evidence="2 3">
    <name type="scientific">Spirochaeta isovalerica</name>
    <dbReference type="NCBI Taxonomy" id="150"/>
    <lineage>
        <taxon>Bacteria</taxon>
        <taxon>Pseudomonadati</taxon>
        <taxon>Spirochaetota</taxon>
        <taxon>Spirochaetia</taxon>
        <taxon>Spirochaetales</taxon>
        <taxon>Spirochaetaceae</taxon>
        <taxon>Spirochaeta</taxon>
    </lineage>
</organism>
<dbReference type="RefSeq" id="WP_184747735.1">
    <property type="nucleotide sequence ID" value="NZ_JACHGJ010000006.1"/>
</dbReference>
<dbReference type="Proteomes" id="UP000587760">
    <property type="component" value="Unassembled WGS sequence"/>
</dbReference>
<comment type="caution">
    <text evidence="2">The sequence shown here is derived from an EMBL/GenBank/DDBJ whole genome shotgun (WGS) entry which is preliminary data.</text>
</comment>
<keyword evidence="1" id="KW-0812">Transmembrane</keyword>
<dbReference type="PANTHER" id="PTHR36111">
    <property type="entry name" value="INNER MEMBRANE PROTEIN-RELATED"/>
    <property type="match status" value="1"/>
</dbReference>
<protein>
    <recommendedName>
        <fullName evidence="4">DUF554 domain-containing protein</fullName>
    </recommendedName>
</protein>
<feature type="transmembrane region" description="Helical" evidence="1">
    <location>
        <begin position="137"/>
        <end position="159"/>
    </location>
</feature>
<dbReference type="PANTHER" id="PTHR36111:SF2">
    <property type="entry name" value="INNER MEMBRANE PROTEIN"/>
    <property type="match status" value="1"/>
</dbReference>
<evidence type="ECO:0000313" key="3">
    <source>
        <dbReference type="Proteomes" id="UP000587760"/>
    </source>
</evidence>
<proteinExistence type="predicted"/>
<gene>
    <name evidence="2" type="ORF">HNR50_003170</name>
</gene>
<feature type="transmembrane region" description="Helical" evidence="1">
    <location>
        <begin position="6"/>
        <end position="22"/>
    </location>
</feature>
<evidence type="ECO:0008006" key="4">
    <source>
        <dbReference type="Google" id="ProtNLM"/>
    </source>
</evidence>
<feature type="transmembrane region" description="Helical" evidence="1">
    <location>
        <begin position="95"/>
        <end position="117"/>
    </location>
</feature>
<dbReference type="AlphaFoldDB" id="A0A841RER2"/>
<evidence type="ECO:0000256" key="1">
    <source>
        <dbReference type="SAM" id="Phobius"/>
    </source>
</evidence>
<feature type="transmembrane region" description="Helical" evidence="1">
    <location>
        <begin position="57"/>
        <end position="75"/>
    </location>
</feature>
<keyword evidence="3" id="KW-1185">Reference proteome</keyword>
<dbReference type="Pfam" id="PF04474">
    <property type="entry name" value="DUF554"/>
    <property type="match status" value="1"/>
</dbReference>
<sequence>MFGNIVNALAIIAGSLLGLFLFRGRMKGEMNDSLIKATALAILLIGLKNAWAGENMLLIIFSLVIGTFLGELIGIERRLEDLGKFVESKLKGDNIARGFVTASLLYCVGSMAILGSLEGGLRNQHDILLAKAVLDGVISIMFTSTLGAGVIFSAIPVFIYQGAIVLGAVFVKDLLTDQVIANLSGVGGLLIAALALNQLEVRKIRVGNMLPAVFIPVVYELILKAI</sequence>
<accession>A0A841RER2</accession>
<evidence type="ECO:0000313" key="2">
    <source>
        <dbReference type="EMBL" id="MBB6481490.1"/>
    </source>
</evidence>
<dbReference type="EMBL" id="JACHGJ010000006">
    <property type="protein sequence ID" value="MBB6481490.1"/>
    <property type="molecule type" value="Genomic_DNA"/>
</dbReference>
<keyword evidence="1" id="KW-0472">Membrane</keyword>
<name>A0A841RER2_9SPIO</name>
<reference evidence="2 3" key="1">
    <citation type="submission" date="2020-08" db="EMBL/GenBank/DDBJ databases">
        <title>Genomic Encyclopedia of Type Strains, Phase IV (KMG-IV): sequencing the most valuable type-strain genomes for metagenomic binning, comparative biology and taxonomic classification.</title>
        <authorList>
            <person name="Goeker M."/>
        </authorList>
    </citation>
    <scope>NUCLEOTIDE SEQUENCE [LARGE SCALE GENOMIC DNA]</scope>
    <source>
        <strain evidence="2 3">DSM 2461</strain>
    </source>
</reference>
<keyword evidence="1" id="KW-1133">Transmembrane helix</keyword>